<dbReference type="InterPro" id="IPR019421">
    <property type="entry name" value="7TM_GPCR_serpentine_rcpt_Srd"/>
</dbReference>
<feature type="non-terminal residue" evidence="7">
    <location>
        <position position="1"/>
    </location>
</feature>
<evidence type="ECO:0000256" key="6">
    <source>
        <dbReference type="SAM" id="Phobius"/>
    </source>
</evidence>
<evidence type="ECO:0000313" key="8">
    <source>
        <dbReference type="Proteomes" id="UP001432027"/>
    </source>
</evidence>
<dbReference type="PANTHER" id="PTHR22945">
    <property type="entry name" value="SERPENTINE RECEPTOR, CLASS D DELTA"/>
    <property type="match status" value="1"/>
</dbReference>
<keyword evidence="5 6" id="KW-0472">Membrane</keyword>
<dbReference type="GO" id="GO:0016020">
    <property type="term" value="C:membrane"/>
    <property type="evidence" value="ECO:0007669"/>
    <property type="project" value="UniProtKB-SubCell"/>
</dbReference>
<dbReference type="Pfam" id="PF10317">
    <property type="entry name" value="7TM_GPCR_Srd"/>
    <property type="match status" value="1"/>
</dbReference>
<protein>
    <recommendedName>
        <fullName evidence="9">G protein-coupled receptor</fullName>
    </recommendedName>
</protein>
<reference evidence="7" key="1">
    <citation type="submission" date="2023-10" db="EMBL/GenBank/DDBJ databases">
        <title>Genome assembly of Pristionchus species.</title>
        <authorList>
            <person name="Yoshida K."/>
            <person name="Sommer R.J."/>
        </authorList>
    </citation>
    <scope>NUCLEOTIDE SEQUENCE</scope>
    <source>
        <strain evidence="7">RS0144</strain>
    </source>
</reference>
<feature type="non-terminal residue" evidence="7">
    <location>
        <position position="97"/>
    </location>
</feature>
<evidence type="ECO:0000256" key="4">
    <source>
        <dbReference type="ARBA" id="ARBA00022989"/>
    </source>
</evidence>
<evidence type="ECO:0000256" key="1">
    <source>
        <dbReference type="ARBA" id="ARBA00004141"/>
    </source>
</evidence>
<evidence type="ECO:0000256" key="3">
    <source>
        <dbReference type="ARBA" id="ARBA00022692"/>
    </source>
</evidence>
<evidence type="ECO:0000313" key="7">
    <source>
        <dbReference type="EMBL" id="GMS94826.1"/>
    </source>
</evidence>
<dbReference type="PANTHER" id="PTHR22945:SF40">
    <property type="entry name" value="SERPENTINE RECEPTOR, CLASS D (DELTA)-RELATED"/>
    <property type="match status" value="1"/>
</dbReference>
<dbReference type="InterPro" id="IPR050920">
    <property type="entry name" value="Nematode_rcpt-like_delta"/>
</dbReference>
<gene>
    <name evidence="7" type="ORF">PENTCL1PPCAC_17001</name>
</gene>
<organism evidence="7 8">
    <name type="scientific">Pristionchus entomophagus</name>
    <dbReference type="NCBI Taxonomy" id="358040"/>
    <lineage>
        <taxon>Eukaryota</taxon>
        <taxon>Metazoa</taxon>
        <taxon>Ecdysozoa</taxon>
        <taxon>Nematoda</taxon>
        <taxon>Chromadorea</taxon>
        <taxon>Rhabditida</taxon>
        <taxon>Rhabditina</taxon>
        <taxon>Diplogasteromorpha</taxon>
        <taxon>Diplogasteroidea</taxon>
        <taxon>Neodiplogasteridae</taxon>
        <taxon>Pristionchus</taxon>
    </lineage>
</organism>
<comment type="subcellular location">
    <subcellularLocation>
        <location evidence="1">Membrane</location>
        <topology evidence="1">Multi-pass membrane protein</topology>
    </subcellularLocation>
</comment>
<proteinExistence type="inferred from homology"/>
<keyword evidence="4 6" id="KW-1133">Transmembrane helix</keyword>
<evidence type="ECO:0000256" key="2">
    <source>
        <dbReference type="ARBA" id="ARBA00009166"/>
    </source>
</evidence>
<comment type="similarity">
    <text evidence="2">Belongs to the nematode receptor-like protein srd family.</text>
</comment>
<comment type="caution">
    <text evidence="7">The sequence shown here is derived from an EMBL/GenBank/DDBJ whole genome shotgun (WGS) entry which is preliminary data.</text>
</comment>
<dbReference type="EMBL" id="BTSX01000004">
    <property type="protein sequence ID" value="GMS94826.1"/>
    <property type="molecule type" value="Genomic_DNA"/>
</dbReference>
<evidence type="ECO:0008006" key="9">
    <source>
        <dbReference type="Google" id="ProtNLM"/>
    </source>
</evidence>
<sequence>PLFIIIWTYRSMVLRGLYANNKTMSIQTRGLHKQFVSVLTLQALLPIFPLLGVFASLFGVFGLFSYPMLEMAPVLISEFPALFSPLIVIYHIRYLSE</sequence>
<dbReference type="AlphaFoldDB" id="A0AAV5TKJ7"/>
<keyword evidence="3 6" id="KW-0812">Transmembrane</keyword>
<name>A0AAV5TKJ7_9BILA</name>
<accession>A0AAV5TKJ7</accession>
<keyword evidence="8" id="KW-1185">Reference proteome</keyword>
<feature type="transmembrane region" description="Helical" evidence="6">
    <location>
        <begin position="72"/>
        <end position="92"/>
    </location>
</feature>
<evidence type="ECO:0000256" key="5">
    <source>
        <dbReference type="ARBA" id="ARBA00023136"/>
    </source>
</evidence>
<feature type="transmembrane region" description="Helical" evidence="6">
    <location>
        <begin position="43"/>
        <end position="66"/>
    </location>
</feature>
<dbReference type="Proteomes" id="UP001432027">
    <property type="component" value="Unassembled WGS sequence"/>
</dbReference>